<dbReference type="PANTHER" id="PTHR43304">
    <property type="entry name" value="PHYTOCHROME-LIKE PROTEIN CPH1"/>
    <property type="match status" value="1"/>
</dbReference>
<evidence type="ECO:0000256" key="4">
    <source>
        <dbReference type="ARBA" id="ARBA00022679"/>
    </source>
</evidence>
<dbReference type="InterPro" id="IPR036890">
    <property type="entry name" value="HATPase_C_sf"/>
</dbReference>
<feature type="domain" description="PAC" evidence="8">
    <location>
        <begin position="339"/>
        <end position="394"/>
    </location>
</feature>
<dbReference type="InterPro" id="IPR013655">
    <property type="entry name" value="PAS_fold_3"/>
</dbReference>
<dbReference type="SUPFAM" id="SSF55785">
    <property type="entry name" value="PYP-like sensor domain (PAS domain)"/>
    <property type="match status" value="5"/>
</dbReference>
<dbReference type="EC" id="2.7.13.3" evidence="2"/>
<keyword evidence="5" id="KW-0418">Kinase</keyword>
<dbReference type="InterPro" id="IPR000700">
    <property type="entry name" value="PAS-assoc_C"/>
</dbReference>
<comment type="caution">
    <text evidence="9">The sequence shown here is derived from an EMBL/GenBank/DDBJ whole genome shotgun (WGS) entry which is preliminary data.</text>
</comment>
<dbReference type="Pfam" id="PF02518">
    <property type="entry name" value="HATPase_c"/>
    <property type="match status" value="1"/>
</dbReference>
<feature type="domain" description="Histidine kinase" evidence="6">
    <location>
        <begin position="763"/>
        <end position="969"/>
    </location>
</feature>
<evidence type="ECO:0000256" key="3">
    <source>
        <dbReference type="ARBA" id="ARBA00022553"/>
    </source>
</evidence>
<dbReference type="PANTHER" id="PTHR43304:SF1">
    <property type="entry name" value="PAC DOMAIN-CONTAINING PROTEIN"/>
    <property type="match status" value="1"/>
</dbReference>
<dbReference type="STRING" id="1121945.GCA_000421805_02968"/>
<protein>
    <recommendedName>
        <fullName evidence="2">histidine kinase</fullName>
        <ecNumber evidence="2">2.7.13.3</ecNumber>
    </recommendedName>
</protein>
<keyword evidence="3" id="KW-0597">Phosphoprotein</keyword>
<dbReference type="PROSITE" id="PS50113">
    <property type="entry name" value="PAC"/>
    <property type="match status" value="5"/>
</dbReference>
<evidence type="ECO:0000259" key="8">
    <source>
        <dbReference type="PROSITE" id="PS50113"/>
    </source>
</evidence>
<dbReference type="GO" id="GO:0006355">
    <property type="term" value="P:regulation of DNA-templated transcription"/>
    <property type="evidence" value="ECO:0007669"/>
    <property type="project" value="InterPro"/>
</dbReference>
<feature type="domain" description="PAC" evidence="8">
    <location>
        <begin position="587"/>
        <end position="637"/>
    </location>
</feature>
<dbReference type="InterPro" id="IPR013767">
    <property type="entry name" value="PAS_fold"/>
</dbReference>
<dbReference type="Proteomes" id="UP000193587">
    <property type="component" value="Unassembled WGS sequence"/>
</dbReference>
<dbReference type="SMART" id="SM00387">
    <property type="entry name" value="HATPase_c"/>
    <property type="match status" value="1"/>
</dbReference>
<evidence type="ECO:0000259" key="6">
    <source>
        <dbReference type="PROSITE" id="PS50109"/>
    </source>
</evidence>
<organism evidence="9 10">
    <name type="scientific">Halorubrum ezzemoulense DSM 17463</name>
    <dbReference type="NCBI Taxonomy" id="1121945"/>
    <lineage>
        <taxon>Archaea</taxon>
        <taxon>Methanobacteriati</taxon>
        <taxon>Methanobacteriota</taxon>
        <taxon>Stenosarchaea group</taxon>
        <taxon>Halobacteria</taxon>
        <taxon>Halobacteriales</taxon>
        <taxon>Haloferacaceae</taxon>
        <taxon>Halorubrum</taxon>
    </lineage>
</organism>
<evidence type="ECO:0000256" key="1">
    <source>
        <dbReference type="ARBA" id="ARBA00000085"/>
    </source>
</evidence>
<dbReference type="CDD" id="cd00075">
    <property type="entry name" value="HATPase"/>
    <property type="match status" value="1"/>
</dbReference>
<keyword evidence="4" id="KW-0808">Transferase</keyword>
<evidence type="ECO:0000256" key="2">
    <source>
        <dbReference type="ARBA" id="ARBA00012438"/>
    </source>
</evidence>
<dbReference type="InterPro" id="IPR005467">
    <property type="entry name" value="His_kinase_dom"/>
</dbReference>
<gene>
    <name evidence="9" type="ORF">B9H04_14945</name>
</gene>
<dbReference type="EMBL" id="NEDJ01000072">
    <property type="protein sequence ID" value="OSO93877.1"/>
    <property type="molecule type" value="Genomic_DNA"/>
</dbReference>
<dbReference type="Pfam" id="PF00989">
    <property type="entry name" value="PAS"/>
    <property type="match status" value="1"/>
</dbReference>
<dbReference type="PROSITE" id="PS50109">
    <property type="entry name" value="HIS_KIN"/>
    <property type="match status" value="1"/>
</dbReference>
<dbReference type="GO" id="GO:0004673">
    <property type="term" value="F:protein histidine kinase activity"/>
    <property type="evidence" value="ECO:0007669"/>
    <property type="project" value="UniProtKB-EC"/>
</dbReference>
<feature type="domain" description="PAC" evidence="8">
    <location>
        <begin position="709"/>
        <end position="759"/>
    </location>
</feature>
<proteinExistence type="predicted"/>
<accession>A0A1X4G9W1</accession>
<dbReference type="InterPro" id="IPR003594">
    <property type="entry name" value="HATPase_dom"/>
</dbReference>
<evidence type="ECO:0000259" key="7">
    <source>
        <dbReference type="PROSITE" id="PS50112"/>
    </source>
</evidence>
<evidence type="ECO:0000256" key="5">
    <source>
        <dbReference type="ARBA" id="ARBA00022777"/>
    </source>
</evidence>
<dbReference type="Pfam" id="PF08447">
    <property type="entry name" value="PAS_3"/>
    <property type="match status" value="1"/>
</dbReference>
<dbReference type="Gene3D" id="3.30.450.20">
    <property type="entry name" value="PAS domain"/>
    <property type="match status" value="5"/>
</dbReference>
<dbReference type="InterPro" id="IPR001610">
    <property type="entry name" value="PAC"/>
</dbReference>
<sequence>MAEGFTQRHPTIGVVGPASVETTLQDAQDSLDVAVSIVPAGRDAPGSVEEFDCVVAAVTPESGSADRTDADTAASLTGVSNWVVQNATRDSAPPVVYVAPTEASIAEALEAGVTEYLPWELLAQSPTTVLKRAVTATEVQPTPDYRTIYDNVSEPLTLHDPETGELIHANQRLCELLKYDRAELISIQVGDYTASIDGYDQAAAMEVITSATESGTVGPIEWPLETADGEHVWVEATLTTVTIDDQELVLATATDVTDRRRQRRQFREISTHIDEVVYLARADLSEVLFINEAYADLFDQPVERLYDDPMAVLDAVHPEDREAYRSDLIAMSEHIREEESGPYTFSHRLRVGGETRWVEVRGYPSRGPGGAVDRIVGVIRDVTDTRRREREYEQIFNGVTTAIAVHDPDTGEMVDVNDSYVELFGYDYDTILQQGINDLSVPEEGYTDERARRLITDVGETEEDETVEWRIETAEGDNRLVEANLTVATVGGQRRVLSLMRDITEQKRREREYEQIFNGVNDAIAIFDPETLSFDSVNDSYHELVGCDDLERIRDLGIEGLSETEDGYTAERGKELIQTVARSGEPKTIEWKLAPPDEEQSWIEVTLATAEIGGEQRVLSIQRDITERKRREREFEQIFNGVTDVIGVYDPQTAELVDVNDTMCELLGYDHDTIIDMDPEEVTATALGFDADTIGEVVHDVAKSGDPVRDIEWALRTASGDVVWLEVNATLTEIGGEQRVVTIARDVTGRRDREERVQVLNRVLRHNVRNDMDAVLGYTATIEETAEDEVVREYAESVHDIANSLLELSGKARAASQMLQDNDNPEDRRVGTVLESIVADLRESHDEAAIQLSSAEAPAPADTAVFRLVLSELVENAVEHGGDSPEVEIETTPSTANDETQITVRDDGPGIPDRVLTPFRADGESPFQHNHGIGLWLVNWGVRQLGGGIEFERPADGGTVVHLSLPNVLR</sequence>
<evidence type="ECO:0000313" key="10">
    <source>
        <dbReference type="Proteomes" id="UP000193587"/>
    </source>
</evidence>
<feature type="domain" description="PAS" evidence="7">
    <location>
        <begin position="631"/>
        <end position="676"/>
    </location>
</feature>
<feature type="domain" description="PAC" evidence="8">
    <location>
        <begin position="218"/>
        <end position="268"/>
    </location>
</feature>
<dbReference type="CDD" id="cd00130">
    <property type="entry name" value="PAS"/>
    <property type="match status" value="4"/>
</dbReference>
<feature type="domain" description="PAC" evidence="8">
    <location>
        <begin position="465"/>
        <end position="515"/>
    </location>
</feature>
<dbReference type="AlphaFoldDB" id="A0A1X4G9W1"/>
<dbReference type="SMART" id="SM00091">
    <property type="entry name" value="PAS"/>
    <property type="match status" value="5"/>
</dbReference>
<dbReference type="InterPro" id="IPR052162">
    <property type="entry name" value="Sensor_kinase/Photoreceptor"/>
</dbReference>
<dbReference type="InterPro" id="IPR000014">
    <property type="entry name" value="PAS"/>
</dbReference>
<dbReference type="NCBIfam" id="TIGR00229">
    <property type="entry name" value="sensory_box"/>
    <property type="match status" value="5"/>
</dbReference>
<feature type="domain" description="PAS" evidence="7">
    <location>
        <begin position="262"/>
        <end position="338"/>
    </location>
</feature>
<reference evidence="9 10" key="1">
    <citation type="submission" date="2017-04" db="EMBL/GenBank/DDBJ databases">
        <title>MLSA of the genus Halorubrum.</title>
        <authorList>
            <person name="De La Haba R."/>
            <person name="Sanchez-Porro C."/>
            <person name="Infante-Dominguez C."/>
            <person name="Ventosa A."/>
        </authorList>
    </citation>
    <scope>NUCLEOTIDE SEQUENCE [LARGE SCALE GENOMIC DNA]</scope>
    <source>
        <strain evidence="9 10">DSM 17463</strain>
    </source>
</reference>
<comment type="catalytic activity">
    <reaction evidence="1">
        <text>ATP + protein L-histidine = ADP + protein N-phospho-L-histidine.</text>
        <dbReference type="EC" id="2.7.13.3"/>
    </reaction>
</comment>
<dbReference type="Gene3D" id="3.30.565.10">
    <property type="entry name" value="Histidine kinase-like ATPase, C-terminal domain"/>
    <property type="match status" value="1"/>
</dbReference>
<dbReference type="SMART" id="SM00086">
    <property type="entry name" value="PAC"/>
    <property type="match status" value="5"/>
</dbReference>
<dbReference type="Pfam" id="PF13426">
    <property type="entry name" value="PAS_9"/>
    <property type="match status" value="2"/>
</dbReference>
<dbReference type="Pfam" id="PF13188">
    <property type="entry name" value="PAS_8"/>
    <property type="match status" value="1"/>
</dbReference>
<evidence type="ECO:0000313" key="9">
    <source>
        <dbReference type="EMBL" id="OSO93877.1"/>
    </source>
</evidence>
<name>A0A1X4G9W1_HALEZ</name>
<dbReference type="SUPFAM" id="SSF55874">
    <property type="entry name" value="ATPase domain of HSP90 chaperone/DNA topoisomerase II/histidine kinase"/>
    <property type="match status" value="1"/>
</dbReference>
<dbReference type="PROSITE" id="PS50112">
    <property type="entry name" value="PAS"/>
    <property type="match status" value="3"/>
</dbReference>
<dbReference type="RefSeq" id="WP_049933033.1">
    <property type="nucleotide sequence ID" value="NZ_ATXS01000020.1"/>
</dbReference>
<dbReference type="InterPro" id="IPR035965">
    <property type="entry name" value="PAS-like_dom_sf"/>
</dbReference>
<feature type="domain" description="PAS" evidence="7">
    <location>
        <begin position="388"/>
        <end position="444"/>
    </location>
</feature>